<evidence type="ECO:0000313" key="3">
    <source>
        <dbReference type="EMBL" id="KKQ48862.1"/>
    </source>
</evidence>
<comment type="caution">
    <text evidence="3">The sequence shown here is derived from an EMBL/GenBank/DDBJ whole genome shotgun (WGS) entry which is preliminary data.</text>
</comment>
<dbReference type="Gene3D" id="2.40.260.10">
    <property type="entry name" value="Sortase"/>
    <property type="match status" value="1"/>
</dbReference>
<feature type="transmembrane region" description="Helical" evidence="2">
    <location>
        <begin position="6"/>
        <end position="24"/>
    </location>
</feature>
<keyword evidence="2" id="KW-0472">Membrane</keyword>
<dbReference type="InterPro" id="IPR005754">
    <property type="entry name" value="Sortase"/>
</dbReference>
<gene>
    <name evidence="3" type="ORF">US67_C0022G0007</name>
</gene>
<name>A0A0G0I2R5_9BACT</name>
<evidence type="ECO:0000313" key="4">
    <source>
        <dbReference type="Proteomes" id="UP000034366"/>
    </source>
</evidence>
<evidence type="ECO:0000256" key="1">
    <source>
        <dbReference type="ARBA" id="ARBA00022801"/>
    </source>
</evidence>
<dbReference type="Pfam" id="PF04203">
    <property type="entry name" value="Sortase"/>
    <property type="match status" value="1"/>
</dbReference>
<reference evidence="3 4" key="1">
    <citation type="journal article" date="2015" name="Nature">
        <title>rRNA introns, odd ribosomes, and small enigmatic genomes across a large radiation of phyla.</title>
        <authorList>
            <person name="Brown C.T."/>
            <person name="Hug L.A."/>
            <person name="Thomas B.C."/>
            <person name="Sharon I."/>
            <person name="Castelle C.J."/>
            <person name="Singh A."/>
            <person name="Wilkins M.J."/>
            <person name="Williams K.H."/>
            <person name="Banfield J.F."/>
        </authorList>
    </citation>
    <scope>NUCLEOTIDE SEQUENCE [LARGE SCALE GENOMIC DNA]</scope>
</reference>
<dbReference type="EMBL" id="LBTW01000022">
    <property type="protein sequence ID" value="KKQ48862.1"/>
    <property type="molecule type" value="Genomic_DNA"/>
</dbReference>
<dbReference type="GO" id="GO:0016787">
    <property type="term" value="F:hydrolase activity"/>
    <property type="evidence" value="ECO:0007669"/>
    <property type="project" value="UniProtKB-KW"/>
</dbReference>
<proteinExistence type="predicted"/>
<keyword evidence="2" id="KW-0812">Transmembrane</keyword>
<dbReference type="NCBIfam" id="TIGR01076">
    <property type="entry name" value="sortase_fam"/>
    <property type="match status" value="1"/>
</dbReference>
<accession>A0A0G0I2R5</accession>
<organism evidence="3 4">
    <name type="scientific">Candidatus Woesebacteria bacterium GW2011_GWD1_38_10</name>
    <dbReference type="NCBI Taxonomy" id="1618592"/>
    <lineage>
        <taxon>Bacteria</taxon>
        <taxon>Candidatus Woeseibacteriota</taxon>
    </lineage>
</organism>
<evidence type="ECO:0000256" key="2">
    <source>
        <dbReference type="SAM" id="Phobius"/>
    </source>
</evidence>
<dbReference type="AlphaFoldDB" id="A0A0G0I2R5"/>
<sequence length="181" mass="20120">MKNDRIQGLALIFVGLILIALYGIRSYSTRSLSFNAYEIPPKLTETVPEKIYAKPVSIKISSLNINLPVEESQIIDGVWQVSEKNVSHLNSSANPGEGGNVVIYGHNKKVIFGPIRQIKKDAEVIVATEDEKLWKYKVAATFEVTPNEVSPVLPKNEETLTLYTCTGFADSRRFIIVANPE</sequence>
<dbReference type="InterPro" id="IPR023365">
    <property type="entry name" value="Sortase_dom-sf"/>
</dbReference>
<keyword evidence="2" id="KW-1133">Transmembrane helix</keyword>
<keyword evidence="1" id="KW-0378">Hydrolase</keyword>
<dbReference type="Proteomes" id="UP000034366">
    <property type="component" value="Unassembled WGS sequence"/>
</dbReference>
<protein>
    <submittedName>
        <fullName evidence="3">Peptidase C60 sortase A and B</fullName>
    </submittedName>
</protein>
<dbReference type="SUPFAM" id="SSF63817">
    <property type="entry name" value="Sortase"/>
    <property type="match status" value="1"/>
</dbReference>